<dbReference type="SUPFAM" id="SSF56954">
    <property type="entry name" value="Outer membrane efflux proteins (OEP)"/>
    <property type="match status" value="1"/>
</dbReference>
<dbReference type="GO" id="GO:0015562">
    <property type="term" value="F:efflux transmembrane transporter activity"/>
    <property type="evidence" value="ECO:0007669"/>
    <property type="project" value="InterPro"/>
</dbReference>
<dbReference type="PANTHER" id="PTHR30203">
    <property type="entry name" value="OUTER MEMBRANE CATION EFFLUX PROTEIN"/>
    <property type="match status" value="1"/>
</dbReference>
<evidence type="ECO:0000313" key="3">
    <source>
        <dbReference type="EMBL" id="KXS30961.1"/>
    </source>
</evidence>
<dbReference type="InterPro" id="IPR003423">
    <property type="entry name" value="OMP_efflux"/>
</dbReference>
<evidence type="ECO:0000256" key="1">
    <source>
        <dbReference type="ARBA" id="ARBA00007613"/>
    </source>
</evidence>
<evidence type="ECO:0000256" key="2">
    <source>
        <dbReference type="SAM" id="Coils"/>
    </source>
</evidence>
<comment type="caution">
    <text evidence="3">The sequence shown here is derived from an EMBL/GenBank/DDBJ whole genome shotgun (WGS) entry which is preliminary data.</text>
</comment>
<dbReference type="Proteomes" id="UP000070578">
    <property type="component" value="Unassembled WGS sequence"/>
</dbReference>
<comment type="similarity">
    <text evidence="1">Belongs to the outer membrane factor (OMF) (TC 1.B.17) family.</text>
</comment>
<dbReference type="PANTHER" id="PTHR30203:SF24">
    <property type="entry name" value="BLR4935 PROTEIN"/>
    <property type="match status" value="1"/>
</dbReference>
<dbReference type="Pfam" id="PF02321">
    <property type="entry name" value="OEP"/>
    <property type="match status" value="2"/>
</dbReference>
<dbReference type="AlphaFoldDB" id="A0A139BPN5"/>
<protein>
    <submittedName>
        <fullName evidence="3">Cobalt-zinc-cadmium efflux system protein CzcC</fullName>
    </submittedName>
</protein>
<keyword evidence="2" id="KW-0175">Coiled coil</keyword>
<reference evidence="3 4" key="1">
    <citation type="submission" date="2016-02" db="EMBL/GenBank/DDBJ databases">
        <authorList>
            <person name="Wen L."/>
            <person name="He K."/>
            <person name="Yang H."/>
        </authorList>
    </citation>
    <scope>NUCLEOTIDE SEQUENCE [LARGE SCALE GENOMIC DNA]</scope>
    <source>
        <strain evidence="3">ShG14-8</strain>
    </source>
</reference>
<organism evidence="3 4">
    <name type="scientific">Candidatus Gallionella acididurans</name>
    <dbReference type="NCBI Taxonomy" id="1796491"/>
    <lineage>
        <taxon>Bacteria</taxon>
        <taxon>Pseudomonadati</taxon>
        <taxon>Pseudomonadota</taxon>
        <taxon>Betaproteobacteria</taxon>
        <taxon>Nitrosomonadales</taxon>
        <taxon>Gallionellaceae</taxon>
        <taxon>Gallionella</taxon>
    </lineage>
</organism>
<dbReference type="InterPro" id="IPR010131">
    <property type="entry name" value="MdtP/NodT-like"/>
</dbReference>
<dbReference type="PATRIC" id="fig|1796491.3.peg.3190"/>
<dbReference type="EMBL" id="LSLI01000114">
    <property type="protein sequence ID" value="KXS30961.1"/>
    <property type="molecule type" value="Genomic_DNA"/>
</dbReference>
<evidence type="ECO:0000313" key="4">
    <source>
        <dbReference type="Proteomes" id="UP000070578"/>
    </source>
</evidence>
<reference evidence="3 4" key="2">
    <citation type="submission" date="2016-03" db="EMBL/GenBank/DDBJ databases">
        <title>New uncultured bacterium of the family Gallionellaceae from acid mine drainage: description and reconstruction of genome based on metagenomic analysis of microbial community.</title>
        <authorList>
            <person name="Kadnikov V."/>
            <person name="Ivasenko D."/>
            <person name="Beletsky A."/>
            <person name="Mardanov A."/>
            <person name="Danilova E."/>
            <person name="Pimenov N."/>
            <person name="Karnachuk O."/>
            <person name="Ravin N."/>
        </authorList>
    </citation>
    <scope>NUCLEOTIDE SEQUENCE [LARGE SCALE GENOMIC DNA]</scope>
    <source>
        <strain evidence="3">ShG14-8</strain>
    </source>
</reference>
<feature type="coiled-coil region" evidence="2">
    <location>
        <begin position="338"/>
        <end position="383"/>
    </location>
</feature>
<feature type="coiled-coil region" evidence="2">
    <location>
        <begin position="194"/>
        <end position="221"/>
    </location>
</feature>
<accession>A0A139BPN5</accession>
<gene>
    <name evidence="3" type="ORF">AWT59_2909</name>
</gene>
<dbReference type="Gene3D" id="1.20.1600.10">
    <property type="entry name" value="Outer membrane efflux proteins (OEP)"/>
    <property type="match status" value="1"/>
</dbReference>
<name>A0A139BPN5_9PROT</name>
<proteinExistence type="inferred from homology"/>
<sequence>MSILTRLEREKTMRFGNTFISSPWINRVSWRFLVFFVGSALLGGLNQTANAAGMTLPQAIDSAVQSNKDLQAVRYSVEQARARLLQAGLPPNPRLDISAGNDRVFGNQGEYANSIGISQPFPVAGRIAHQKDVARVDVALALAEIRQAELKLAGNVASQFYSLLALNRQIEVRERLIDVDQKLVLGTRNRFKAAEVSELDVNTAQLELQRLAQERALLLSQRITQLTQLNQLLGRSATQAIELDDALPTGDPLPGLADQQRQALSSRPDLRFAMLNADRAKANQALARAQRWEDWTVGVGLVQGLQVVDGAPPQGSTRMLGLSLSIPLPLWNKNQGNIAEAEANGAQAYARIEALKLNIGNEVASAYAETERLQQILSEYQRNSLAVSARNVLLVQQGYNQGLTPISDVVLVQRQQGELNIAYLNTLDQYLQALARLHIATGDYVGSALEQKTP</sequence>